<dbReference type="PANTHER" id="PTHR13622">
    <property type="entry name" value="THIAMIN PYROPHOSPHOKINASE"/>
    <property type="match status" value="1"/>
</dbReference>
<dbReference type="Pfam" id="PF00293">
    <property type="entry name" value="NUDIX"/>
    <property type="match status" value="1"/>
</dbReference>
<organism evidence="2 3">
    <name type="scientific">Sclerotinia nivalis</name>
    <dbReference type="NCBI Taxonomy" id="352851"/>
    <lineage>
        <taxon>Eukaryota</taxon>
        <taxon>Fungi</taxon>
        <taxon>Dikarya</taxon>
        <taxon>Ascomycota</taxon>
        <taxon>Pezizomycotina</taxon>
        <taxon>Leotiomycetes</taxon>
        <taxon>Helotiales</taxon>
        <taxon>Sclerotiniaceae</taxon>
        <taxon>Sclerotinia</taxon>
    </lineage>
</organism>
<evidence type="ECO:0000313" key="2">
    <source>
        <dbReference type="EMBL" id="KAJ8065921.1"/>
    </source>
</evidence>
<dbReference type="PROSITE" id="PS51462">
    <property type="entry name" value="NUDIX"/>
    <property type="match status" value="1"/>
</dbReference>
<dbReference type="Gene3D" id="3.90.79.10">
    <property type="entry name" value="Nucleoside Triphosphate Pyrophosphohydrolase"/>
    <property type="match status" value="1"/>
</dbReference>
<dbReference type="CDD" id="cd03676">
    <property type="entry name" value="NUDIX_Tnr3_like"/>
    <property type="match status" value="1"/>
</dbReference>
<accession>A0A9X0ANC6</accession>
<keyword evidence="3" id="KW-1185">Reference proteome</keyword>
<protein>
    <recommendedName>
        <fullName evidence="1">Nudix hydrolase domain-containing protein</fullName>
    </recommendedName>
</protein>
<comment type="caution">
    <text evidence="2">The sequence shown here is derived from an EMBL/GenBank/DDBJ whole genome shotgun (WGS) entry which is preliminary data.</text>
</comment>
<proteinExistence type="predicted"/>
<dbReference type="InterPro" id="IPR000086">
    <property type="entry name" value="NUDIX_hydrolase_dom"/>
</dbReference>
<name>A0A9X0ANC6_9HELO</name>
<dbReference type="EMBL" id="JAPEIS010000005">
    <property type="protein sequence ID" value="KAJ8065921.1"/>
    <property type="molecule type" value="Genomic_DNA"/>
</dbReference>
<evidence type="ECO:0000259" key="1">
    <source>
        <dbReference type="PROSITE" id="PS51462"/>
    </source>
</evidence>
<feature type="domain" description="Nudix hydrolase" evidence="1">
    <location>
        <begin position="141"/>
        <end position="289"/>
    </location>
</feature>
<dbReference type="PANTHER" id="PTHR13622:SF8">
    <property type="entry name" value="THIAMIN PYROPHOSPHOKINASE 1"/>
    <property type="match status" value="1"/>
</dbReference>
<dbReference type="OrthoDB" id="10261522at2759"/>
<dbReference type="GO" id="GO:0044715">
    <property type="term" value="F:8-oxo-dGDP phosphatase activity"/>
    <property type="evidence" value="ECO:0007669"/>
    <property type="project" value="UniProtKB-ARBA"/>
</dbReference>
<dbReference type="Proteomes" id="UP001152300">
    <property type="component" value="Unassembled WGS sequence"/>
</dbReference>
<reference evidence="2" key="1">
    <citation type="submission" date="2022-11" db="EMBL/GenBank/DDBJ databases">
        <title>Genome Resource of Sclerotinia nivalis Strain SnTB1, a Plant Pathogen Isolated from American Ginseng.</title>
        <authorList>
            <person name="Fan S."/>
        </authorList>
    </citation>
    <scope>NUCLEOTIDE SEQUENCE</scope>
    <source>
        <strain evidence="2">SnTB1</strain>
    </source>
</reference>
<dbReference type="SUPFAM" id="SSF55811">
    <property type="entry name" value="Nudix"/>
    <property type="match status" value="1"/>
</dbReference>
<evidence type="ECO:0000313" key="3">
    <source>
        <dbReference type="Proteomes" id="UP001152300"/>
    </source>
</evidence>
<dbReference type="AlphaFoldDB" id="A0A9X0ANC6"/>
<dbReference type="FunFam" id="3.90.79.10:FF:000019">
    <property type="entry name" value="Thiamin pyrophosphokinase, putative"/>
    <property type="match status" value="1"/>
</dbReference>
<dbReference type="InterPro" id="IPR015797">
    <property type="entry name" value="NUDIX_hydrolase-like_dom_sf"/>
</dbReference>
<gene>
    <name evidence="2" type="ORF">OCU04_005019</name>
</gene>
<sequence>MTIHNIAYAEVIQRCHGLPYPNEREYAQITSQFFRFRLKEIWNGDHSGDYVTVGWILPSTVANMPWTSKFKIDHYSKTIDIPYAPGEDFESQAIAEQLDVARTKGCFAMSKKLEEELYRVLGINRTVLVPRGGSALFGIQTFGVQMTGYVRDEKTGEMKIWVPKRSATRMAHPGKMDNTVGGGATADEDHFDCMLREAKEEASLPEKWMRENAKIVGTISYFFVRDARAAGELGFLDRSMQFIYDVELPSYIVPKPLDGEVEEFYLWTIDQTVEALKVGQFKYNSAVTLIDFLIRHDYISIRNEPELETLISLIGRRHHGIATAKQVPPM</sequence>